<feature type="region of interest" description="Disordered" evidence="1">
    <location>
        <begin position="517"/>
        <end position="554"/>
    </location>
</feature>
<dbReference type="KEGG" id="xoo:XOO0223"/>
<gene>
    <name evidence="4" type="ordered locus">XOO0223</name>
</gene>
<feature type="domain" description="Antibacterial effector protein Tle3 C-terminal" evidence="2">
    <location>
        <begin position="585"/>
        <end position="754"/>
    </location>
</feature>
<dbReference type="InterPro" id="IPR021692">
    <property type="entry name" value="Tle3_C"/>
</dbReference>
<dbReference type="EMBL" id="AE013598">
    <property type="protein sequence ID" value="AAW73477.1"/>
    <property type="molecule type" value="Genomic_DNA"/>
</dbReference>
<evidence type="ECO:0000256" key="1">
    <source>
        <dbReference type="SAM" id="MobiDB-lite"/>
    </source>
</evidence>
<dbReference type="Pfam" id="PF11678">
    <property type="entry name" value="Tle3_C"/>
    <property type="match status" value="1"/>
</dbReference>
<accession>Q5H6E3</accession>
<dbReference type="AlphaFoldDB" id="Q5H6E3"/>
<dbReference type="SMR" id="Q5H6E3"/>
<protein>
    <recommendedName>
        <fullName evidence="6">DUF3274 domain-containing protein</fullName>
    </recommendedName>
</protein>
<organism evidence="4 5">
    <name type="scientific">Xanthomonas oryzae pv. oryzae (strain KACC10331 / KXO85)</name>
    <dbReference type="NCBI Taxonomy" id="291331"/>
    <lineage>
        <taxon>Bacteria</taxon>
        <taxon>Pseudomonadati</taxon>
        <taxon>Pseudomonadota</taxon>
        <taxon>Gammaproteobacteria</taxon>
        <taxon>Lysobacterales</taxon>
        <taxon>Lysobacteraceae</taxon>
        <taxon>Xanthomonas</taxon>
    </lineage>
</organism>
<dbReference type="HOGENOM" id="CLU_018919_1_1_6"/>
<dbReference type="Proteomes" id="UP000006735">
    <property type="component" value="Chromosome"/>
</dbReference>
<keyword evidence="5" id="KW-1185">Reference proteome</keyword>
<evidence type="ECO:0008006" key="6">
    <source>
        <dbReference type="Google" id="ProtNLM"/>
    </source>
</evidence>
<evidence type="ECO:0000259" key="3">
    <source>
        <dbReference type="Pfam" id="PF24322"/>
    </source>
</evidence>
<proteinExistence type="predicted"/>
<evidence type="ECO:0000259" key="2">
    <source>
        <dbReference type="Pfam" id="PF11678"/>
    </source>
</evidence>
<name>Q5H6E3_XANOR</name>
<dbReference type="Gene3D" id="3.40.50.1820">
    <property type="entry name" value="alpha/beta hydrolase"/>
    <property type="match status" value="1"/>
</dbReference>
<reference evidence="4 5" key="1">
    <citation type="journal article" date="2005" name="Nucleic Acids Res.">
        <title>The genome sequence of Xanthomonas oryzae pathovar oryzae KACC10331, the bacterial blight pathogen of rice.</title>
        <authorList>
            <person name="Lee B.M."/>
            <person name="Park Y.J."/>
            <person name="Park D.S."/>
            <person name="Kang H.W."/>
            <person name="Kim J.G."/>
            <person name="Song E.S."/>
            <person name="Park I.C."/>
            <person name="Yoon U.H."/>
            <person name="Hahn J.H."/>
            <person name="Koo B.S."/>
            <person name="Lee G.B."/>
            <person name="Kim H."/>
            <person name="Park H.S."/>
            <person name="Yoon K.O."/>
            <person name="Kim J.H."/>
            <person name="Jung C.H."/>
            <person name="Koh N.H."/>
            <person name="Seo J.S."/>
            <person name="Go S.J."/>
        </authorList>
    </citation>
    <scope>NUCLEOTIDE SEQUENCE [LARGE SCALE GENOMIC DNA]</scope>
    <source>
        <strain evidence="5">KACC10331 / KXO85</strain>
    </source>
</reference>
<feature type="domain" description="T6SS Tle3 phospholipase effector alpha/beta" evidence="3">
    <location>
        <begin position="75"/>
        <end position="422"/>
    </location>
</feature>
<dbReference type="STRING" id="291331.XOO0223"/>
<dbReference type="Pfam" id="PF24322">
    <property type="entry name" value="Tle3"/>
    <property type="match status" value="1"/>
</dbReference>
<sequence length="759" mass="83762">MRSRALRASRSTSRRWAAADTPPACAALLATRSPIFMPQEACMTDSAPHVVAQADALLLPNRMGNRPVQVPADRPGIVIFIHGVNDPGAGYPTVEKGLCQGLNERLSRIDLRAGQYGVKYAEAKKSPVKPGEQGYKEVASVKYDPDTYLYQRSEDTTSKLPTHSMFIPFYWGYRASNNEIAKDKRGNPTRLRSQYQDTAGNRLDAHFAKAGGFFVNATSNLPDMYGKGFETTLKTRGVQMVSPDFTYFGNAPPRRYFVLAAERLAMLVSEIRRLAPDDTITIMGHSQGTMITLLAQAMLADRRQRCADCLILVDSPYSLLEPEGEEQTTQAKLQTLINIVNAVTTKPYARPSLSELQVGQPGYGGRTGHGWTPSQGTRLDAEGKQIVFAERDNRGKVYLYFCPQDTTVALDQVQGIGTYGVPDTVHVAWKRKFYSTERTATLPAMDALKDLRFHQRMWTKLLRGGKPVAVGLPPQHIPLRMEDEARYPGGGVGPTTTLSQTPLPQEGRYINGEALHPPHAPHMEEGEADARQYGSSTSLRGTPTRAGKDAPDDVSVDVALGNPAASLGQYMVTERFSPGELHASELQELTDHFNAQHPDINDQTPGYICNGSREMGYIVQRYATPNEVRAQMARNPAALVDNSYHSAMLRSTENHRWVTAMDVAIGQAQTLDDPEWRKVLIAFANWRTPFAPPKYQTASSVYISELANFKKLSPGARKLVEASCLYYEKGVFPAGLVSSSPPAKYVESRTRAQRAESTE</sequence>
<feature type="compositionally biased region" description="Basic and acidic residues" evidence="1">
    <location>
        <begin position="521"/>
        <end position="530"/>
    </location>
</feature>
<dbReference type="InterPro" id="IPR029058">
    <property type="entry name" value="AB_hydrolase_fold"/>
</dbReference>
<evidence type="ECO:0000313" key="5">
    <source>
        <dbReference type="Proteomes" id="UP000006735"/>
    </source>
</evidence>
<dbReference type="InterPro" id="IPR056221">
    <property type="entry name" value="Tle3_ab_dom"/>
</dbReference>
<evidence type="ECO:0000313" key="4">
    <source>
        <dbReference type="EMBL" id="AAW73477.1"/>
    </source>
</evidence>
<dbReference type="SUPFAM" id="SSF53474">
    <property type="entry name" value="alpha/beta-Hydrolases"/>
    <property type="match status" value="1"/>
</dbReference>